<keyword evidence="5" id="KW-1185">Reference proteome</keyword>
<dbReference type="RefSeq" id="WP_109339884.1">
    <property type="nucleotide sequence ID" value="NZ_CP029347.1"/>
</dbReference>
<dbReference type="InterPro" id="IPR029058">
    <property type="entry name" value="AB_hydrolase_fold"/>
</dbReference>
<name>A0A2S2E3S0_9ALTE</name>
<organism evidence="4 5">
    <name type="scientific">Saliniradius amylolyticus</name>
    <dbReference type="NCBI Taxonomy" id="2183582"/>
    <lineage>
        <taxon>Bacteria</taxon>
        <taxon>Pseudomonadati</taxon>
        <taxon>Pseudomonadota</taxon>
        <taxon>Gammaproteobacteria</taxon>
        <taxon>Alteromonadales</taxon>
        <taxon>Alteromonadaceae</taxon>
        <taxon>Saliniradius</taxon>
    </lineage>
</organism>
<keyword evidence="4" id="KW-0456">Lyase</keyword>
<evidence type="ECO:0000313" key="5">
    <source>
        <dbReference type="Proteomes" id="UP000245728"/>
    </source>
</evidence>
<dbReference type="Gene3D" id="3.40.50.1820">
    <property type="entry name" value="alpha/beta hydrolase"/>
    <property type="match status" value="1"/>
</dbReference>
<accession>A0A2S2E3S0</accession>
<keyword evidence="2" id="KW-0378">Hydrolase</keyword>
<dbReference type="PANTHER" id="PTHR43798">
    <property type="entry name" value="MONOACYLGLYCEROL LIPASE"/>
    <property type="match status" value="1"/>
</dbReference>
<dbReference type="AlphaFoldDB" id="A0A2S2E3S0"/>
<evidence type="ECO:0000256" key="1">
    <source>
        <dbReference type="ARBA" id="ARBA00008645"/>
    </source>
</evidence>
<dbReference type="EMBL" id="CP029347">
    <property type="protein sequence ID" value="AWL12296.1"/>
    <property type="molecule type" value="Genomic_DNA"/>
</dbReference>
<dbReference type="GO" id="GO:0016020">
    <property type="term" value="C:membrane"/>
    <property type="evidence" value="ECO:0007669"/>
    <property type="project" value="TreeGrafter"/>
</dbReference>
<sequence>MQDISLTTSHHKIAGLRLGKSEASIKVLALHGWLDNAASFLPLSEYLEDIELVAIDLPGHGLSEHRSADANYHLVDWVQDVYAVLEALDWSQCHILGHSLGGIIGSLFSASFPERVQSLMTIEAFGSLTKDVETSAEQIRESVLSRIAIDRKPARHPKDRQQAVAARAQAGDLARSSAELLVDRNLQETDGEFRWRSDRRLRTISSLRMTEPQAEAFLSSIQCPVVCITGTRGFEKVKRNLERRRMLLTSLQHEECEGGHHLHMDNPSAVAAVLKCFLTQNSGR</sequence>
<reference evidence="4 5" key="1">
    <citation type="submission" date="2018-05" db="EMBL/GenBank/DDBJ databases">
        <title>Salinimonas sp. HMF8227 Genome sequencing and assembly.</title>
        <authorList>
            <person name="Kang H."/>
            <person name="Kang J."/>
            <person name="Cha I."/>
            <person name="Kim H."/>
            <person name="Joh K."/>
        </authorList>
    </citation>
    <scope>NUCLEOTIDE SEQUENCE [LARGE SCALE GENOMIC DNA]</scope>
    <source>
        <strain evidence="4 5">HMF8227</strain>
    </source>
</reference>
<dbReference type="OrthoDB" id="149912at2"/>
<dbReference type="GO" id="GO:0070205">
    <property type="term" value="F:2-succinyl-6-hydroxy-2,4-cyclohexadiene-1-carboxylate synthase activity"/>
    <property type="evidence" value="ECO:0007669"/>
    <property type="project" value="UniProtKB-EC"/>
</dbReference>
<evidence type="ECO:0000256" key="2">
    <source>
        <dbReference type="ARBA" id="ARBA00022801"/>
    </source>
</evidence>
<feature type="domain" description="AB hydrolase-1" evidence="3">
    <location>
        <begin position="27"/>
        <end position="135"/>
    </location>
</feature>
<dbReference type="PRINTS" id="PR00111">
    <property type="entry name" value="ABHYDROLASE"/>
</dbReference>
<comment type="similarity">
    <text evidence="1">Belongs to the AB hydrolase superfamily.</text>
</comment>
<dbReference type="InterPro" id="IPR050266">
    <property type="entry name" value="AB_hydrolase_sf"/>
</dbReference>
<dbReference type="PANTHER" id="PTHR43798:SF14">
    <property type="entry name" value="SERINE HYDROLASE-LIKE PROTEIN DDB_G0286239"/>
    <property type="match status" value="1"/>
</dbReference>
<proteinExistence type="inferred from homology"/>
<dbReference type="KEGG" id="salh:HMF8227_01823"/>
<evidence type="ECO:0000259" key="3">
    <source>
        <dbReference type="Pfam" id="PF00561"/>
    </source>
</evidence>
<dbReference type="SUPFAM" id="SSF53474">
    <property type="entry name" value="alpha/beta-Hydrolases"/>
    <property type="match status" value="1"/>
</dbReference>
<gene>
    <name evidence="4" type="ORF">HMF8227_01823</name>
</gene>
<protein>
    <submittedName>
        <fullName evidence="4">2-succinyl-6-hydroxy-2, 4-cyclohexadiene-1-carboxylate synthase</fullName>
        <ecNumber evidence="4">4.2.99.20</ecNumber>
    </submittedName>
</protein>
<dbReference type="GO" id="GO:0016787">
    <property type="term" value="F:hydrolase activity"/>
    <property type="evidence" value="ECO:0007669"/>
    <property type="project" value="UniProtKB-KW"/>
</dbReference>
<dbReference type="EC" id="4.2.99.20" evidence="4"/>
<dbReference type="InterPro" id="IPR000073">
    <property type="entry name" value="AB_hydrolase_1"/>
</dbReference>
<dbReference type="Proteomes" id="UP000245728">
    <property type="component" value="Chromosome"/>
</dbReference>
<evidence type="ECO:0000313" key="4">
    <source>
        <dbReference type="EMBL" id="AWL12296.1"/>
    </source>
</evidence>
<dbReference type="Pfam" id="PF00561">
    <property type="entry name" value="Abhydrolase_1"/>
    <property type="match status" value="1"/>
</dbReference>